<evidence type="ECO:0000313" key="16">
    <source>
        <dbReference type="Proteomes" id="UP000000328"/>
    </source>
</evidence>
<feature type="region of interest" description="Disordered" evidence="12">
    <location>
        <begin position="914"/>
        <end position="935"/>
    </location>
</feature>
<keyword evidence="6 13" id="KW-0812">Transmembrane</keyword>
<feature type="domain" description="HAMP" evidence="14">
    <location>
        <begin position="324"/>
        <end position="393"/>
    </location>
</feature>
<protein>
    <recommendedName>
        <fullName evidence="3">histidine kinase</fullName>
        <ecNumber evidence="3">2.7.13.3</ecNumber>
    </recommendedName>
</protein>
<feature type="transmembrane region" description="Helical" evidence="13">
    <location>
        <begin position="305"/>
        <end position="327"/>
    </location>
</feature>
<dbReference type="Pfam" id="PF02518">
    <property type="entry name" value="HATPase_c"/>
    <property type="match status" value="1"/>
</dbReference>
<evidence type="ECO:0000256" key="1">
    <source>
        <dbReference type="ARBA" id="ARBA00000085"/>
    </source>
</evidence>
<dbReference type="SUPFAM" id="SSF55874">
    <property type="entry name" value="ATPase domain of HSP90 chaperone/DNA topoisomerase II/histidine kinase"/>
    <property type="match status" value="1"/>
</dbReference>
<keyword evidence="5" id="KW-0808">Transferase</keyword>
<dbReference type="AlphaFoldDB" id="A0A0H3D4H8"/>
<dbReference type="PATRIC" id="fig|749927.5.peg.3413"/>
<dbReference type="InterPro" id="IPR003594">
    <property type="entry name" value="HATPase_dom"/>
</dbReference>
<dbReference type="SMART" id="SM00304">
    <property type="entry name" value="HAMP"/>
    <property type="match status" value="1"/>
</dbReference>
<evidence type="ECO:0000256" key="7">
    <source>
        <dbReference type="ARBA" id="ARBA00022741"/>
    </source>
</evidence>
<dbReference type="GO" id="GO:0016020">
    <property type="term" value="C:membrane"/>
    <property type="evidence" value="ECO:0007669"/>
    <property type="project" value="UniProtKB-SubCell"/>
</dbReference>
<dbReference type="PANTHER" id="PTHR44936">
    <property type="entry name" value="SENSOR PROTEIN CREC"/>
    <property type="match status" value="1"/>
</dbReference>
<dbReference type="PROSITE" id="PS50885">
    <property type="entry name" value="HAMP"/>
    <property type="match status" value="1"/>
</dbReference>
<dbReference type="Proteomes" id="UP000000328">
    <property type="component" value="Chromosome"/>
</dbReference>
<accession>A0A0H3D4H8</accession>
<dbReference type="EMBL" id="CP002000">
    <property type="protein sequence ID" value="ADJ45097.1"/>
    <property type="molecule type" value="Genomic_DNA"/>
</dbReference>
<evidence type="ECO:0000256" key="6">
    <source>
        <dbReference type="ARBA" id="ARBA00022692"/>
    </source>
</evidence>
<dbReference type="HOGENOM" id="CLU_002554_1_0_11"/>
<keyword evidence="9" id="KW-0067">ATP-binding</keyword>
<feature type="compositionally biased region" description="Low complexity" evidence="12">
    <location>
        <begin position="794"/>
        <end position="814"/>
    </location>
</feature>
<evidence type="ECO:0000256" key="2">
    <source>
        <dbReference type="ARBA" id="ARBA00004370"/>
    </source>
</evidence>
<evidence type="ECO:0000256" key="10">
    <source>
        <dbReference type="ARBA" id="ARBA00022989"/>
    </source>
</evidence>
<evidence type="ECO:0000256" key="9">
    <source>
        <dbReference type="ARBA" id="ARBA00022840"/>
    </source>
</evidence>
<evidence type="ECO:0000256" key="11">
    <source>
        <dbReference type="ARBA" id="ARBA00023012"/>
    </source>
</evidence>
<feature type="region of interest" description="Disordered" evidence="12">
    <location>
        <begin position="673"/>
        <end position="724"/>
    </location>
</feature>
<feature type="region of interest" description="Disordered" evidence="12">
    <location>
        <begin position="766"/>
        <end position="785"/>
    </location>
</feature>
<keyword evidence="11" id="KW-0902">Two-component regulatory system</keyword>
<dbReference type="GO" id="GO:0004673">
    <property type="term" value="F:protein histidine kinase activity"/>
    <property type="evidence" value="ECO:0007669"/>
    <property type="project" value="UniProtKB-EC"/>
</dbReference>
<dbReference type="GO" id="GO:0005524">
    <property type="term" value="F:ATP binding"/>
    <property type="evidence" value="ECO:0007669"/>
    <property type="project" value="UniProtKB-KW"/>
</dbReference>
<keyword evidence="10 13" id="KW-1133">Transmembrane helix</keyword>
<dbReference type="Gene3D" id="6.10.340.10">
    <property type="match status" value="1"/>
</dbReference>
<evidence type="ECO:0000256" key="3">
    <source>
        <dbReference type="ARBA" id="ARBA00012438"/>
    </source>
</evidence>
<dbReference type="KEGG" id="amd:AMED_3308"/>
<evidence type="ECO:0000256" key="5">
    <source>
        <dbReference type="ARBA" id="ARBA00022679"/>
    </source>
</evidence>
<evidence type="ECO:0000259" key="14">
    <source>
        <dbReference type="PROSITE" id="PS50885"/>
    </source>
</evidence>
<evidence type="ECO:0000256" key="4">
    <source>
        <dbReference type="ARBA" id="ARBA00022553"/>
    </source>
</evidence>
<dbReference type="GO" id="GO:0000160">
    <property type="term" value="P:phosphorelay signal transduction system"/>
    <property type="evidence" value="ECO:0007669"/>
    <property type="project" value="UniProtKB-KW"/>
</dbReference>
<dbReference type="InterPro" id="IPR050980">
    <property type="entry name" value="2C_sensor_his_kinase"/>
</dbReference>
<dbReference type="InterPro" id="IPR036890">
    <property type="entry name" value="HATPase_C_sf"/>
</dbReference>
<evidence type="ECO:0000313" key="15">
    <source>
        <dbReference type="EMBL" id="ADJ45097.1"/>
    </source>
</evidence>
<comment type="catalytic activity">
    <reaction evidence="1">
        <text>ATP + protein L-histidine = ADP + protein N-phospho-L-histidine.</text>
        <dbReference type="EC" id="2.7.13.3"/>
    </reaction>
</comment>
<evidence type="ECO:0000256" key="8">
    <source>
        <dbReference type="ARBA" id="ARBA00022777"/>
    </source>
</evidence>
<comment type="subcellular location">
    <subcellularLocation>
        <location evidence="2">Membrane</location>
    </subcellularLocation>
</comment>
<keyword evidence="4" id="KW-0597">Phosphoprotein</keyword>
<feature type="region of interest" description="Disordered" evidence="12">
    <location>
        <begin position="794"/>
        <end position="884"/>
    </location>
</feature>
<dbReference type="eggNOG" id="COG0642">
    <property type="taxonomic scope" value="Bacteria"/>
</dbReference>
<dbReference type="Gene3D" id="3.30.565.10">
    <property type="entry name" value="Histidine kinase-like ATPase, C-terminal domain"/>
    <property type="match status" value="1"/>
</dbReference>
<evidence type="ECO:0000256" key="12">
    <source>
        <dbReference type="SAM" id="MobiDB-lite"/>
    </source>
</evidence>
<dbReference type="SMART" id="SM00387">
    <property type="entry name" value="HATPase_c"/>
    <property type="match status" value="1"/>
</dbReference>
<feature type="compositionally biased region" description="Basic and acidic residues" evidence="12">
    <location>
        <begin position="916"/>
        <end position="935"/>
    </location>
</feature>
<sequence>MHESRSTLRRPADAAWWPAHWSVRTKISVVLLLPVLVAVALAEVRIQGELDRATALSAARDRLPVLHDTIDLTASLGEEMVTAVAVPAGAPDTVTAAVDAKVAAVQRDAGFAPLPGDTGRALNTALGKLAGIRAAGAGGGDVRTKAAGYNDIIATLGDLVPAFVPADAGTETAAGAETARLLVHLRAELATEETYARAARNSPDDASLRPAVVQTAAEQEVLGEQAEHQLGGALLARFKAATSSADARLDALQESGTRAPLASFAPSIAAETTGVTAVLNDVAAKLAGDVSAAADRARADSLRDAALVLGSLLGALAIALLVVRSLVTPVRRLRAAALRAANEQLPETVRQIREGHDVDWRAVPGSGVRTDEEIGQLARAFDDMHRQAVRLAVEQAELRKQVSEMFMTLSRRSQSLVEQQLSIIEDLEAGEQDPGRLDELFRIDHIATRLRRNGENLHVLAGGRPVRHGREPVPTRDLLRAATSEVKDYRRVALGNAPRSSVQPEAAADVVHILAELLENATRFSPPEHKVALTADRGADGGLLIEVVDQGLGMTPAELATVNARLAAAGTVGPETTRRMGLFVVGRLAALHGVTVRLRATGAAGRHAGVTASVHVPGALVLADLARPIGAGRLAPAGRNGHTRPPVVPVVPAQASTPIFEQVVTSWFTEPPAKPVVRRNGAKGPAQWPAAGERSEEVSEPEENPAAEPPAAHRAPDSPAATEAAVNRIASVEAEWPGGAEGSEVHGAESAASTVDRIAPVEGARAETRAVHGTGSAEPADRIAPVEAGWPSRAETPAAHRAAPAEQTAFAEAASRTHRAETAPAHAADPTLRSAPTPVGEWDTPADRTRQAAESALKPPAAQNLTDAGLPTRRPGAQLAPGAVVPRVREQAGGTFRDAAAVRSSLSRHYQGMRAARLESAARTEQSGKDEVDPR</sequence>
<name>A0A0H3D4H8_AMYMU</name>
<gene>
    <name evidence="15" type="ordered locus">AMED_3308</name>
</gene>
<dbReference type="EC" id="2.7.13.3" evidence="3"/>
<keyword evidence="8 15" id="KW-0418">Kinase</keyword>
<organism evidence="15 16">
    <name type="scientific">Amycolatopsis mediterranei (strain U-32)</name>
    <dbReference type="NCBI Taxonomy" id="749927"/>
    <lineage>
        <taxon>Bacteria</taxon>
        <taxon>Bacillati</taxon>
        <taxon>Actinomycetota</taxon>
        <taxon>Actinomycetes</taxon>
        <taxon>Pseudonocardiales</taxon>
        <taxon>Pseudonocardiaceae</taxon>
        <taxon>Amycolatopsis</taxon>
    </lineage>
</organism>
<keyword evidence="7" id="KW-0547">Nucleotide-binding</keyword>
<dbReference type="PANTHER" id="PTHR44936:SF9">
    <property type="entry name" value="SENSOR PROTEIN CREC"/>
    <property type="match status" value="1"/>
</dbReference>
<dbReference type="InterPro" id="IPR003660">
    <property type="entry name" value="HAMP_dom"/>
</dbReference>
<keyword evidence="13" id="KW-0472">Membrane</keyword>
<proteinExistence type="predicted"/>
<evidence type="ECO:0000256" key="13">
    <source>
        <dbReference type="SAM" id="Phobius"/>
    </source>
</evidence>
<dbReference type="RefSeq" id="WP_013225169.1">
    <property type="nucleotide sequence ID" value="NC_014318.1"/>
</dbReference>
<reference evidence="15 16" key="1">
    <citation type="journal article" date="2010" name="Cell Res.">
        <title>Complete genome sequence of the rifamycin SV-producing Amycolatopsis mediterranei U32 revealed its genetic characteristics in phylogeny and metabolism.</title>
        <authorList>
            <person name="Zhao W."/>
            <person name="Zhong Y."/>
            <person name="Yuan H."/>
            <person name="Wang J."/>
            <person name="Zheng H."/>
            <person name="Wang Y."/>
            <person name="Cen X."/>
            <person name="Xu F."/>
            <person name="Bai J."/>
            <person name="Han X."/>
            <person name="Lu G."/>
            <person name="Zhu Y."/>
            <person name="Shao Z."/>
            <person name="Yan H."/>
            <person name="Li C."/>
            <person name="Peng N."/>
            <person name="Zhang Z."/>
            <person name="Zhang Y."/>
            <person name="Lin W."/>
            <person name="Fan Y."/>
            <person name="Qin Z."/>
            <person name="Hu Y."/>
            <person name="Zhu B."/>
            <person name="Wang S."/>
            <person name="Ding X."/>
            <person name="Zhao G.P."/>
        </authorList>
    </citation>
    <scope>NUCLEOTIDE SEQUENCE [LARGE SCALE GENOMIC DNA]</scope>
    <source>
        <strain evidence="16">U-32</strain>
    </source>
</reference>
<dbReference type="OrthoDB" id="3502710at2"/>